<name>A0A0W0V0H2_9GAMM</name>
<proteinExistence type="predicted"/>
<feature type="transmembrane region" description="Helical" evidence="10">
    <location>
        <begin position="685"/>
        <end position="706"/>
    </location>
</feature>
<dbReference type="InterPro" id="IPR001516">
    <property type="entry name" value="Proton_antipo_N"/>
</dbReference>
<evidence type="ECO:0000256" key="6">
    <source>
        <dbReference type="ARBA" id="ARBA00022989"/>
    </source>
</evidence>
<organism evidence="15 16">
    <name type="scientific">Legionella jamestowniensis</name>
    <dbReference type="NCBI Taxonomy" id="455"/>
    <lineage>
        <taxon>Bacteria</taxon>
        <taxon>Pseudomonadati</taxon>
        <taxon>Pseudomonadota</taxon>
        <taxon>Gammaproteobacteria</taxon>
        <taxon>Legionellales</taxon>
        <taxon>Legionellaceae</taxon>
        <taxon>Legionella</taxon>
    </lineage>
</organism>
<feature type="transmembrane region" description="Helical" evidence="10">
    <location>
        <begin position="160"/>
        <end position="184"/>
    </location>
</feature>
<evidence type="ECO:0000313" key="16">
    <source>
        <dbReference type="Proteomes" id="UP000054715"/>
    </source>
</evidence>
<feature type="domain" description="NADH:quinone oxidoreductase/Mrp antiporter transmembrane" evidence="11">
    <location>
        <begin position="125"/>
        <end position="408"/>
    </location>
</feature>
<feature type="domain" description="NADH-Ubiquinone oxidoreductase (complex I) chain 5 N-terminal" evidence="12">
    <location>
        <begin position="66"/>
        <end position="109"/>
    </location>
</feature>
<dbReference type="InterPro" id="IPR025383">
    <property type="entry name" value="MrpA_C/MbhD"/>
</dbReference>
<feature type="transmembrane region" description="Helical" evidence="10">
    <location>
        <begin position="36"/>
        <end position="55"/>
    </location>
</feature>
<dbReference type="PANTHER" id="PTHR43373">
    <property type="entry name" value="NA(+)/H(+) ANTIPORTER SUBUNIT"/>
    <property type="match status" value="1"/>
</dbReference>
<protein>
    <submittedName>
        <fullName evidence="15">NADH-quinone oxidoreductase chain L</fullName>
    </submittedName>
</protein>
<dbReference type="PRINTS" id="PR01434">
    <property type="entry name" value="NADHDHGNASE5"/>
</dbReference>
<dbReference type="Proteomes" id="UP000054715">
    <property type="component" value="Unassembled WGS sequence"/>
</dbReference>
<keyword evidence="7" id="KW-0406">Ion transport</keyword>
<feature type="transmembrane region" description="Helical" evidence="10">
    <location>
        <begin position="363"/>
        <end position="382"/>
    </location>
</feature>
<feature type="transmembrane region" description="Helical" evidence="10">
    <location>
        <begin position="75"/>
        <end position="96"/>
    </location>
</feature>
<feature type="transmembrane region" description="Helical" evidence="10">
    <location>
        <begin position="448"/>
        <end position="465"/>
    </location>
</feature>
<feature type="transmembrane region" description="Helical" evidence="10">
    <location>
        <begin position="740"/>
        <end position="758"/>
    </location>
</feature>
<evidence type="ECO:0000259" key="14">
    <source>
        <dbReference type="Pfam" id="PF20501"/>
    </source>
</evidence>
<accession>A0A0W0V0H2</accession>
<dbReference type="InterPro" id="IPR046806">
    <property type="entry name" value="MrpA_C/MbhE"/>
</dbReference>
<feature type="transmembrane region" description="Helical" evidence="10">
    <location>
        <begin position="241"/>
        <end position="262"/>
    </location>
</feature>
<dbReference type="Pfam" id="PF00361">
    <property type="entry name" value="Proton_antipo_M"/>
    <property type="match status" value="1"/>
</dbReference>
<feature type="transmembrane region" description="Helical" evidence="10">
    <location>
        <begin position="562"/>
        <end position="585"/>
    </location>
</feature>
<comment type="caution">
    <text evidence="15">The sequence shown here is derived from an EMBL/GenBank/DDBJ whole genome shotgun (WGS) entry which is preliminary data.</text>
</comment>
<evidence type="ECO:0000313" key="15">
    <source>
        <dbReference type="EMBL" id="KTD13225.1"/>
    </source>
</evidence>
<feature type="transmembrane region" description="Helical" evidence="10">
    <location>
        <begin position="645"/>
        <end position="664"/>
    </location>
</feature>
<evidence type="ECO:0000256" key="1">
    <source>
        <dbReference type="ARBA" id="ARBA00004651"/>
    </source>
</evidence>
<comment type="subcellular location">
    <subcellularLocation>
        <location evidence="1">Cell membrane</location>
        <topology evidence="1">Multi-pass membrane protein</topology>
    </subcellularLocation>
    <subcellularLocation>
        <location evidence="9">Membrane</location>
        <topology evidence="9">Multi-pass membrane protein</topology>
    </subcellularLocation>
</comment>
<keyword evidence="3" id="KW-0050">Antiport</keyword>
<reference evidence="15 16" key="1">
    <citation type="submission" date="2015-11" db="EMBL/GenBank/DDBJ databases">
        <title>Genomic analysis of 38 Legionella species identifies large and diverse effector repertoires.</title>
        <authorList>
            <person name="Burstein D."/>
            <person name="Amaro F."/>
            <person name="Zusman T."/>
            <person name="Lifshitz Z."/>
            <person name="Cohen O."/>
            <person name="Gilbert J.A."/>
            <person name="Pupko T."/>
            <person name="Shuman H.A."/>
            <person name="Segal G."/>
        </authorList>
    </citation>
    <scope>NUCLEOTIDE SEQUENCE [LARGE SCALE GENOMIC DNA]</scope>
    <source>
        <strain evidence="15 16">JA-26-G1-E2</strain>
    </source>
</reference>
<evidence type="ECO:0000256" key="3">
    <source>
        <dbReference type="ARBA" id="ARBA00022449"/>
    </source>
</evidence>
<evidence type="ECO:0000259" key="12">
    <source>
        <dbReference type="Pfam" id="PF00662"/>
    </source>
</evidence>
<evidence type="ECO:0000259" key="11">
    <source>
        <dbReference type="Pfam" id="PF00361"/>
    </source>
</evidence>
<dbReference type="OrthoDB" id="9811798at2"/>
<feature type="transmembrane region" description="Helical" evidence="10">
    <location>
        <begin position="130"/>
        <end position="148"/>
    </location>
</feature>
<feature type="transmembrane region" description="Helical" evidence="10">
    <location>
        <begin position="320"/>
        <end position="342"/>
    </location>
</feature>
<sequence length="766" mass="85059">MLIEIILVLFLIALLMLLGHRFYYSRWIWLLPGIPFFLFIYFIQCIPQIMHGGLISQTLNWFPYIGVSLSLYMDGLGLLFALLITGVGTLIVIYSIAYLEKHVYLSRYFCYLFLFMAAMLGIVLSDNLVTLFVCWEITSISSYLLIGFNHKKESAREAALNALLITSAGALFLLVGFIFIGIATQTYSISELLKLGHAFTENPWYTIILVLILIGAFTKSAQFPFHFWLPNAMEAPTPISAYLHSATMVQVGIYLLARFHSIMAGSHLWFISLTTVGAITMIVGVFLAFRQTDMKLMLAYTTVTALGSLVFLLGSDQDVVIKAAVAFLISHALYKATLFMVIGDIEHQAGTRLITKVNGLRRAMPMTFMATLVAGASMAGLPPLLGFYVKELVYEANLAAPIAAYILTTMVVFANMMVAALAFILVIKPFFGKQRPKNVLEANKKMSMNAFLLALFTLLISIVPFTIDRVILAPAVSAILGHPVTLVLTLWHGFTPSLALSLITLLGAVILYLKRVQVKGLLNLFKLFFKYGPTYAWQKLIKIILVIADWQTAILQSGKQRFYLLIVFFTIALCLAVTSVTQQAIQIKPIIPSISILDLFLFFWISASAIFTVLVKTYLRGLIFLGMFGLGIALLFLVNAAPDVAMTQVLVETLIVIIVVLNLYRQPTLPKIVAEKRKWQMVNMAIAITIGAVITLLLLTVTHQPFNPDIGNYFIDNSMPLAYGRNVVNVILVDFRALDTLGETIVIAVAAIGIYGMLKIHKESKK</sequence>
<dbReference type="RefSeq" id="WP_058448104.1">
    <property type="nucleotide sequence ID" value="NZ_CAAAJF010000003.1"/>
</dbReference>
<keyword evidence="4" id="KW-1003">Cell membrane</keyword>
<evidence type="ECO:0000259" key="13">
    <source>
        <dbReference type="Pfam" id="PF13244"/>
    </source>
</evidence>
<dbReference type="NCBIfam" id="NF009287">
    <property type="entry name" value="PRK12647.1"/>
    <property type="match status" value="1"/>
</dbReference>
<dbReference type="GO" id="GO:0005886">
    <property type="term" value="C:plasma membrane"/>
    <property type="evidence" value="ECO:0007669"/>
    <property type="project" value="UniProtKB-SubCell"/>
</dbReference>
<dbReference type="STRING" id="455.Ljam_0015"/>
<keyword evidence="8 10" id="KW-0472">Membrane</keyword>
<evidence type="ECO:0000256" key="7">
    <source>
        <dbReference type="ARBA" id="ARBA00023065"/>
    </source>
</evidence>
<keyword evidence="2" id="KW-0813">Transport</keyword>
<gene>
    <name evidence="15" type="primary">nuoL_1</name>
    <name evidence="15" type="ORF">Ljam_0015</name>
</gene>
<dbReference type="EMBL" id="LNYG01000001">
    <property type="protein sequence ID" value="KTD13225.1"/>
    <property type="molecule type" value="Genomic_DNA"/>
</dbReference>
<dbReference type="PANTHER" id="PTHR43373:SF1">
    <property type="entry name" value="NA(+)_H(+) ANTIPORTER SUBUNIT A"/>
    <property type="match status" value="1"/>
</dbReference>
<keyword evidence="6 10" id="KW-1133">Transmembrane helix</keyword>
<dbReference type="Pfam" id="PF13244">
    <property type="entry name" value="MbhD"/>
    <property type="match status" value="1"/>
</dbReference>
<feature type="transmembrane region" description="Helical" evidence="10">
    <location>
        <begin position="591"/>
        <end position="615"/>
    </location>
</feature>
<feature type="transmembrane region" description="Helical" evidence="10">
    <location>
        <begin position="296"/>
        <end position="314"/>
    </location>
</feature>
<feature type="transmembrane region" description="Helical" evidence="10">
    <location>
        <begin position="204"/>
        <end position="229"/>
    </location>
</feature>
<feature type="transmembrane region" description="Helical" evidence="10">
    <location>
        <begin position="402"/>
        <end position="427"/>
    </location>
</feature>
<keyword evidence="5 9" id="KW-0812">Transmembrane</keyword>
<dbReference type="GO" id="GO:0015297">
    <property type="term" value="F:antiporter activity"/>
    <property type="evidence" value="ECO:0007669"/>
    <property type="project" value="UniProtKB-KW"/>
</dbReference>
<evidence type="ECO:0000256" key="5">
    <source>
        <dbReference type="ARBA" id="ARBA00022692"/>
    </source>
</evidence>
<evidence type="ECO:0000256" key="4">
    <source>
        <dbReference type="ARBA" id="ARBA00022475"/>
    </source>
</evidence>
<evidence type="ECO:0000256" key="10">
    <source>
        <dbReference type="SAM" id="Phobius"/>
    </source>
</evidence>
<feature type="transmembrane region" description="Helical" evidence="10">
    <location>
        <begin position="498"/>
        <end position="515"/>
    </location>
</feature>
<feature type="domain" description="MrpA C-terminal/MbhD" evidence="13">
    <location>
        <begin position="605"/>
        <end position="667"/>
    </location>
</feature>
<dbReference type="Pfam" id="PF00662">
    <property type="entry name" value="Proton_antipo_N"/>
    <property type="match status" value="1"/>
</dbReference>
<dbReference type="PATRIC" id="fig|455.5.peg.17"/>
<dbReference type="InterPro" id="IPR050616">
    <property type="entry name" value="CPA3_Na-H_Antiporter_A"/>
</dbReference>
<feature type="domain" description="MrpA C-terminal/MbhE" evidence="14">
    <location>
        <begin position="682"/>
        <end position="762"/>
    </location>
</feature>
<evidence type="ECO:0000256" key="9">
    <source>
        <dbReference type="RuleBase" id="RU000320"/>
    </source>
</evidence>
<feature type="transmembrane region" description="Helical" evidence="10">
    <location>
        <begin position="268"/>
        <end position="289"/>
    </location>
</feature>
<feature type="transmembrane region" description="Helical" evidence="10">
    <location>
        <begin position="622"/>
        <end position="639"/>
    </location>
</feature>
<dbReference type="Pfam" id="PF20501">
    <property type="entry name" value="MbhE"/>
    <property type="match status" value="1"/>
</dbReference>
<feature type="transmembrane region" description="Helical" evidence="10">
    <location>
        <begin position="6"/>
        <end position="24"/>
    </location>
</feature>
<evidence type="ECO:0000256" key="2">
    <source>
        <dbReference type="ARBA" id="ARBA00022448"/>
    </source>
</evidence>
<dbReference type="GO" id="GO:0006811">
    <property type="term" value="P:monoatomic ion transport"/>
    <property type="evidence" value="ECO:0007669"/>
    <property type="project" value="UniProtKB-KW"/>
</dbReference>
<dbReference type="InterPro" id="IPR001750">
    <property type="entry name" value="ND/Mrp_TM"/>
</dbReference>
<dbReference type="AlphaFoldDB" id="A0A0W0V0H2"/>
<evidence type="ECO:0000256" key="8">
    <source>
        <dbReference type="ARBA" id="ARBA00023136"/>
    </source>
</evidence>
<feature type="transmembrane region" description="Helical" evidence="10">
    <location>
        <begin position="108"/>
        <end position="124"/>
    </location>
</feature>